<dbReference type="Pfam" id="PF10546">
    <property type="entry name" value="P63C"/>
    <property type="match status" value="1"/>
</dbReference>
<name>A0A8S5PKI5_9CAUD</name>
<proteinExistence type="predicted"/>
<protein>
    <submittedName>
        <fullName evidence="2">P63C domain protein</fullName>
    </submittedName>
</protein>
<accession>A0A8S5PKI5</accession>
<evidence type="ECO:0000313" key="2">
    <source>
        <dbReference type="EMBL" id="DAE07410.1"/>
    </source>
</evidence>
<reference evidence="2" key="1">
    <citation type="journal article" date="2021" name="Proc. Natl. Acad. Sci. U.S.A.">
        <title>A Catalog of Tens of Thousands of Viruses from Human Metagenomes Reveals Hidden Associations with Chronic Diseases.</title>
        <authorList>
            <person name="Tisza M.J."/>
            <person name="Buck C.B."/>
        </authorList>
    </citation>
    <scope>NUCLEOTIDE SEQUENCE</scope>
    <source>
        <strain evidence="2">CtRcp9</strain>
    </source>
</reference>
<organism evidence="2">
    <name type="scientific">Siphoviridae sp. ctRcp9</name>
    <dbReference type="NCBI Taxonomy" id="2825504"/>
    <lineage>
        <taxon>Viruses</taxon>
        <taxon>Duplodnaviria</taxon>
        <taxon>Heunggongvirae</taxon>
        <taxon>Uroviricota</taxon>
        <taxon>Caudoviricetes</taxon>
    </lineage>
</organism>
<feature type="domain" description="Bacteriophage Mx8 p63 C-terminal" evidence="1">
    <location>
        <begin position="170"/>
        <end position="260"/>
    </location>
</feature>
<evidence type="ECO:0000259" key="1">
    <source>
        <dbReference type="Pfam" id="PF10546"/>
    </source>
</evidence>
<dbReference type="EMBL" id="BK015450">
    <property type="protein sequence ID" value="DAE07410.1"/>
    <property type="molecule type" value="Genomic_DNA"/>
</dbReference>
<sequence length="298" mass="34744">MEKEIQVNNNVKVVSYGQWEIGDNISIDCYVTDDGQRLLSLRGTARAMNLSGSGSVALLRNLNSKYLQPYLSDDLKEWVRKGNNNELYKIKGYRVAFIPFDATLFVDVCKAYISAKNDGVFNGEGWEKQSELADKLLAIMSAFAKTGIVALIDEITGYQELRKKDELQKLLAEFVRKEYLPWTKRFPNEFYEEMYRLKGWDYNGNARTPLVGKLTNYLVYDLMPDGVLEELQRKNPVDEKIHRRRYRHHQFLTETTGIDYLDKHLVSLINMMRAFDTWDEFDKAFRKSFNLDEKQSGH</sequence>
<dbReference type="InterPro" id="IPR018874">
    <property type="entry name" value="Phage_Mx8_p63_C"/>
</dbReference>